<proteinExistence type="inferred from homology"/>
<dbReference type="EC" id="6.1.1.11" evidence="4 14"/>
<comment type="similarity">
    <text evidence="3">Belongs to the class-II aminoacyl-tRNA synthetase family. Type-1 seryl-tRNA synthetase subfamily.</text>
</comment>
<gene>
    <name evidence="17" type="primary">serS</name>
    <name evidence="17" type="ORF">GCM10023093_09050</name>
</gene>
<keyword evidence="15" id="KW-0175">Coiled coil</keyword>
<protein>
    <recommendedName>
        <fullName evidence="11 14">Serine--tRNA ligase</fullName>
        <ecNumber evidence="4 14">6.1.1.11</ecNumber>
    </recommendedName>
</protein>
<dbReference type="InterPro" id="IPR006195">
    <property type="entry name" value="aa-tRNA-synth_II"/>
</dbReference>
<evidence type="ECO:0000256" key="4">
    <source>
        <dbReference type="ARBA" id="ARBA00012840"/>
    </source>
</evidence>
<comment type="subcellular location">
    <subcellularLocation>
        <location evidence="1">Cytoplasm</location>
    </subcellularLocation>
</comment>
<reference evidence="18" key="1">
    <citation type="journal article" date="2019" name="Int. J. Syst. Evol. Microbiol.">
        <title>The Global Catalogue of Microorganisms (GCM) 10K type strain sequencing project: providing services to taxonomists for standard genome sequencing and annotation.</title>
        <authorList>
            <consortium name="The Broad Institute Genomics Platform"/>
            <consortium name="The Broad Institute Genome Sequencing Center for Infectious Disease"/>
            <person name="Wu L."/>
            <person name="Ma J."/>
        </authorList>
    </citation>
    <scope>NUCLEOTIDE SEQUENCE [LARGE SCALE GENOMIC DNA]</scope>
    <source>
        <strain evidence="18">JCM 32105</strain>
    </source>
</reference>
<dbReference type="InterPro" id="IPR015866">
    <property type="entry name" value="Ser-tRNA-synth_1_N"/>
</dbReference>
<evidence type="ECO:0000256" key="10">
    <source>
        <dbReference type="ARBA" id="ARBA00023146"/>
    </source>
</evidence>
<evidence type="ECO:0000256" key="12">
    <source>
        <dbReference type="ARBA" id="ARBA00047929"/>
    </source>
</evidence>
<keyword evidence="9" id="KW-0648">Protein biosynthesis</keyword>
<evidence type="ECO:0000256" key="3">
    <source>
        <dbReference type="ARBA" id="ARBA00010728"/>
    </source>
</evidence>
<dbReference type="Pfam" id="PF02403">
    <property type="entry name" value="Seryl_tRNA_N"/>
    <property type="match status" value="1"/>
</dbReference>
<dbReference type="NCBIfam" id="TIGR00414">
    <property type="entry name" value="serS"/>
    <property type="match status" value="1"/>
</dbReference>
<dbReference type="Proteomes" id="UP001500067">
    <property type="component" value="Unassembled WGS sequence"/>
</dbReference>
<evidence type="ECO:0000256" key="8">
    <source>
        <dbReference type="ARBA" id="ARBA00022840"/>
    </source>
</evidence>
<dbReference type="InterPro" id="IPR042103">
    <property type="entry name" value="SerRS_1_N_sf"/>
</dbReference>
<feature type="domain" description="Aminoacyl-transfer RNA synthetases class-II family profile" evidence="16">
    <location>
        <begin position="184"/>
        <end position="419"/>
    </location>
</feature>
<feature type="coiled-coil region" evidence="15">
    <location>
        <begin position="74"/>
        <end position="115"/>
    </location>
</feature>
<dbReference type="PANTHER" id="PTHR43697">
    <property type="entry name" value="SERYL-TRNA SYNTHETASE"/>
    <property type="match status" value="1"/>
</dbReference>
<comment type="catalytic activity">
    <reaction evidence="12">
        <text>tRNA(Sec) + L-serine + ATP = L-seryl-tRNA(Sec) + AMP + diphosphate + H(+)</text>
        <dbReference type="Rhea" id="RHEA:42580"/>
        <dbReference type="Rhea" id="RHEA-COMP:9742"/>
        <dbReference type="Rhea" id="RHEA-COMP:10128"/>
        <dbReference type="ChEBI" id="CHEBI:15378"/>
        <dbReference type="ChEBI" id="CHEBI:30616"/>
        <dbReference type="ChEBI" id="CHEBI:33019"/>
        <dbReference type="ChEBI" id="CHEBI:33384"/>
        <dbReference type="ChEBI" id="CHEBI:78442"/>
        <dbReference type="ChEBI" id="CHEBI:78533"/>
        <dbReference type="ChEBI" id="CHEBI:456215"/>
        <dbReference type="EC" id="6.1.1.11"/>
    </reaction>
</comment>
<dbReference type="SUPFAM" id="SSF46589">
    <property type="entry name" value="tRNA-binding arm"/>
    <property type="match status" value="1"/>
</dbReference>
<name>A0ABP8NAY5_9BACT</name>
<evidence type="ECO:0000256" key="5">
    <source>
        <dbReference type="ARBA" id="ARBA00022490"/>
    </source>
</evidence>
<evidence type="ECO:0000256" key="7">
    <source>
        <dbReference type="ARBA" id="ARBA00022741"/>
    </source>
</evidence>
<comment type="caution">
    <text evidence="17">The sequence shown here is derived from an EMBL/GenBank/DDBJ whole genome shotgun (WGS) entry which is preliminary data.</text>
</comment>
<comment type="catalytic activity">
    <reaction evidence="13">
        <text>tRNA(Ser) + L-serine + ATP = L-seryl-tRNA(Ser) + AMP + diphosphate + H(+)</text>
        <dbReference type="Rhea" id="RHEA:12292"/>
        <dbReference type="Rhea" id="RHEA-COMP:9669"/>
        <dbReference type="Rhea" id="RHEA-COMP:9703"/>
        <dbReference type="ChEBI" id="CHEBI:15378"/>
        <dbReference type="ChEBI" id="CHEBI:30616"/>
        <dbReference type="ChEBI" id="CHEBI:33019"/>
        <dbReference type="ChEBI" id="CHEBI:33384"/>
        <dbReference type="ChEBI" id="CHEBI:78442"/>
        <dbReference type="ChEBI" id="CHEBI:78533"/>
        <dbReference type="ChEBI" id="CHEBI:456215"/>
        <dbReference type="EC" id="6.1.1.11"/>
    </reaction>
</comment>
<dbReference type="Gene3D" id="1.10.287.40">
    <property type="entry name" value="Serine-tRNA synthetase, tRNA binding domain"/>
    <property type="match status" value="1"/>
</dbReference>
<dbReference type="EMBL" id="BAABFA010000007">
    <property type="protein sequence ID" value="GAA4462439.1"/>
    <property type="molecule type" value="Genomic_DNA"/>
</dbReference>
<dbReference type="PROSITE" id="PS50862">
    <property type="entry name" value="AA_TRNA_LIGASE_II"/>
    <property type="match status" value="1"/>
</dbReference>
<evidence type="ECO:0000256" key="13">
    <source>
        <dbReference type="ARBA" id="ARBA00048823"/>
    </source>
</evidence>
<dbReference type="InterPro" id="IPR002314">
    <property type="entry name" value="aa-tRNA-synt_IIb"/>
</dbReference>
<dbReference type="InterPro" id="IPR002317">
    <property type="entry name" value="Ser-tRNA-ligase_type_1"/>
</dbReference>
<keyword evidence="10" id="KW-0030">Aminoacyl-tRNA synthetase</keyword>
<evidence type="ECO:0000256" key="14">
    <source>
        <dbReference type="NCBIfam" id="TIGR00414"/>
    </source>
</evidence>
<evidence type="ECO:0000256" key="2">
    <source>
        <dbReference type="ARBA" id="ARBA00005045"/>
    </source>
</evidence>
<keyword evidence="7" id="KW-0547">Nucleotide-binding</keyword>
<comment type="pathway">
    <text evidence="2">Aminoacyl-tRNA biosynthesis; selenocysteinyl-tRNA(Sec) biosynthesis; L-seryl-tRNA(Sec) from L-serine and tRNA(Sec): step 1/1.</text>
</comment>
<dbReference type="GO" id="GO:0016874">
    <property type="term" value="F:ligase activity"/>
    <property type="evidence" value="ECO:0007669"/>
    <property type="project" value="UniProtKB-KW"/>
</dbReference>
<evidence type="ECO:0000256" key="11">
    <source>
        <dbReference type="ARBA" id="ARBA00039158"/>
    </source>
</evidence>
<keyword evidence="18" id="KW-1185">Reference proteome</keyword>
<dbReference type="PANTHER" id="PTHR43697:SF1">
    <property type="entry name" value="SERINE--TRNA LIGASE"/>
    <property type="match status" value="1"/>
</dbReference>
<keyword evidence="5" id="KW-0963">Cytoplasm</keyword>
<evidence type="ECO:0000313" key="18">
    <source>
        <dbReference type="Proteomes" id="UP001500067"/>
    </source>
</evidence>
<dbReference type="PIRSF" id="PIRSF001529">
    <property type="entry name" value="Ser-tRNA-synth_IIa"/>
    <property type="match status" value="1"/>
</dbReference>
<dbReference type="Gene3D" id="3.30.930.10">
    <property type="entry name" value="Bira Bifunctional Protein, Domain 2"/>
    <property type="match status" value="1"/>
</dbReference>
<dbReference type="SUPFAM" id="SSF55681">
    <property type="entry name" value="Class II aaRS and biotin synthetases"/>
    <property type="match status" value="1"/>
</dbReference>
<dbReference type="InterPro" id="IPR045864">
    <property type="entry name" value="aa-tRNA-synth_II/BPL/LPL"/>
</dbReference>
<dbReference type="InterPro" id="IPR010978">
    <property type="entry name" value="tRNA-bd_arm"/>
</dbReference>
<keyword evidence="8" id="KW-0067">ATP-binding</keyword>
<evidence type="ECO:0000259" key="16">
    <source>
        <dbReference type="PROSITE" id="PS50862"/>
    </source>
</evidence>
<sequence length="432" mass="48394">MPQVIPTIFMLPIHLFRQNKELILQGLAKKHFKDVVLVDTIIEADETRRRIQLAHDELAASVNSASKLIGQHMARGEKEQAEQLKAQVAQHKETIKDLVQQLADMEQQLHDALVRLPNLPHTSVPEGKTPEENVVVRSGGDMPDLTAQKLPHWDLMAKYNLMDLALGNKIAGSGFPVFIGQGAKLQRALIQYFLDYNTAAGYVEHCPPFMVNEETAYGTGQLPDKEGQMYHVTADGLYLIPTSEVPLTNIYRDVILQESELPVKMTAYSPCFRREAGSYGKDVRGLNRVHQFDKVEIVHIADPATSYETLEGMVSHVEALVKSLGLPYRILRLCGGDMSFTSALTYDFEVYSAAQERWLEVSSVSNFEVFQSNRMKIRYKDAHNKTNLVHTLNGSSLALPRIVACLLENNQAPDGIKLPAVLHSYFGKDMIN</sequence>
<evidence type="ECO:0000256" key="15">
    <source>
        <dbReference type="SAM" id="Coils"/>
    </source>
</evidence>
<organism evidence="17 18">
    <name type="scientific">Nemorincola caseinilytica</name>
    <dbReference type="NCBI Taxonomy" id="2054315"/>
    <lineage>
        <taxon>Bacteria</taxon>
        <taxon>Pseudomonadati</taxon>
        <taxon>Bacteroidota</taxon>
        <taxon>Chitinophagia</taxon>
        <taxon>Chitinophagales</taxon>
        <taxon>Chitinophagaceae</taxon>
        <taxon>Nemorincola</taxon>
    </lineage>
</organism>
<dbReference type="PRINTS" id="PR00981">
    <property type="entry name" value="TRNASYNTHSER"/>
</dbReference>
<evidence type="ECO:0000256" key="6">
    <source>
        <dbReference type="ARBA" id="ARBA00022598"/>
    </source>
</evidence>
<evidence type="ECO:0000313" key="17">
    <source>
        <dbReference type="EMBL" id="GAA4462439.1"/>
    </source>
</evidence>
<accession>A0ABP8NAY5</accession>
<evidence type="ECO:0000256" key="9">
    <source>
        <dbReference type="ARBA" id="ARBA00022917"/>
    </source>
</evidence>
<evidence type="ECO:0000256" key="1">
    <source>
        <dbReference type="ARBA" id="ARBA00004496"/>
    </source>
</evidence>
<dbReference type="Pfam" id="PF00587">
    <property type="entry name" value="tRNA-synt_2b"/>
    <property type="match status" value="1"/>
</dbReference>
<keyword evidence="6 17" id="KW-0436">Ligase</keyword>